<dbReference type="AlphaFoldDB" id="A0AAD9KN11"/>
<organism evidence="2 3">
    <name type="scientific">Ridgeia piscesae</name>
    <name type="common">Tubeworm</name>
    <dbReference type="NCBI Taxonomy" id="27915"/>
    <lineage>
        <taxon>Eukaryota</taxon>
        <taxon>Metazoa</taxon>
        <taxon>Spiralia</taxon>
        <taxon>Lophotrochozoa</taxon>
        <taxon>Annelida</taxon>
        <taxon>Polychaeta</taxon>
        <taxon>Sedentaria</taxon>
        <taxon>Canalipalpata</taxon>
        <taxon>Sabellida</taxon>
        <taxon>Siboglinidae</taxon>
        <taxon>Ridgeia</taxon>
    </lineage>
</organism>
<name>A0AAD9KN11_RIDPI</name>
<comment type="caution">
    <text evidence="2">The sequence shown here is derived from an EMBL/GenBank/DDBJ whole genome shotgun (WGS) entry which is preliminary data.</text>
</comment>
<evidence type="ECO:0000313" key="2">
    <source>
        <dbReference type="EMBL" id="KAK2174361.1"/>
    </source>
</evidence>
<gene>
    <name evidence="2" type="ORF">NP493_807g00015</name>
</gene>
<feature type="domain" description="Alkylated DNA repair protein AlkB homologue 8 N-terminal" evidence="1">
    <location>
        <begin position="81"/>
        <end position="120"/>
    </location>
</feature>
<dbReference type="Proteomes" id="UP001209878">
    <property type="component" value="Unassembled WGS sequence"/>
</dbReference>
<proteinExistence type="predicted"/>
<dbReference type="GO" id="GO:0008168">
    <property type="term" value="F:methyltransferase activity"/>
    <property type="evidence" value="ECO:0007669"/>
    <property type="project" value="InterPro"/>
</dbReference>
<dbReference type="GO" id="GO:0016706">
    <property type="term" value="F:2-oxoglutarate-dependent dioxygenase activity"/>
    <property type="evidence" value="ECO:0007669"/>
    <property type="project" value="InterPro"/>
</dbReference>
<dbReference type="EMBL" id="JAODUO010000807">
    <property type="protein sequence ID" value="KAK2174361.1"/>
    <property type="molecule type" value="Genomic_DNA"/>
</dbReference>
<evidence type="ECO:0000313" key="3">
    <source>
        <dbReference type="Proteomes" id="UP001209878"/>
    </source>
</evidence>
<dbReference type="Pfam" id="PF09004">
    <property type="entry name" value="ALKBH8_N"/>
    <property type="match status" value="1"/>
</dbReference>
<accession>A0AAD9KN11</accession>
<keyword evidence="3" id="KW-1185">Reference proteome</keyword>
<dbReference type="InterPro" id="IPR015095">
    <property type="entry name" value="AlkB_hom8_N"/>
</dbReference>
<evidence type="ECO:0000259" key="1">
    <source>
        <dbReference type="Pfam" id="PF09004"/>
    </source>
</evidence>
<sequence length="221" mass="25367">MLALLSDVASYQSYLSSVVRFSSWCSNNFLHLNVSKTKEMCIDFRRNRTVISPIVINGGPVEQIDSFKYVGVTLDEFFSFTEHVTAVQKKSQQRLHVLRKLLAFYVDPLLLLCLCRSIIEPLLIYCSICYYPALSVKNRNRLLKISHVSAKIIGLPTPKLSEIIDHAMFKKARAVATESDHPLSTFFHVLPSQRRYRCIKCKTSRYSRSFVPVAIRMLNTK</sequence>
<protein>
    <recommendedName>
        <fullName evidence="1">Alkylated DNA repair protein AlkB homologue 8 N-terminal domain-containing protein</fullName>
    </recommendedName>
</protein>
<reference evidence="2" key="1">
    <citation type="journal article" date="2023" name="Mol. Biol. Evol.">
        <title>Third-Generation Sequencing Reveals the Adaptive Role of the Epigenome in Three Deep-Sea Polychaetes.</title>
        <authorList>
            <person name="Perez M."/>
            <person name="Aroh O."/>
            <person name="Sun Y."/>
            <person name="Lan Y."/>
            <person name="Juniper S.K."/>
            <person name="Young C.R."/>
            <person name="Angers B."/>
            <person name="Qian P.Y."/>
        </authorList>
    </citation>
    <scope>NUCLEOTIDE SEQUENCE</scope>
    <source>
        <strain evidence="2">R07B-5</strain>
    </source>
</reference>